<accession>A0A2C9LNK0</accession>
<organism evidence="4 5">
    <name type="scientific">Biomphalaria glabrata</name>
    <name type="common">Bloodfluke planorb</name>
    <name type="synonym">Freshwater snail</name>
    <dbReference type="NCBI Taxonomy" id="6526"/>
    <lineage>
        <taxon>Eukaryota</taxon>
        <taxon>Metazoa</taxon>
        <taxon>Spiralia</taxon>
        <taxon>Lophotrochozoa</taxon>
        <taxon>Mollusca</taxon>
        <taxon>Gastropoda</taxon>
        <taxon>Heterobranchia</taxon>
        <taxon>Euthyneura</taxon>
        <taxon>Panpulmonata</taxon>
        <taxon>Hygrophila</taxon>
        <taxon>Lymnaeoidea</taxon>
        <taxon>Planorbidae</taxon>
        <taxon>Biomphalaria</taxon>
    </lineage>
</organism>
<dbReference type="OrthoDB" id="239865at2759"/>
<name>A0A2C9LNK0_BIOGL</name>
<dbReference type="RefSeq" id="XP_013085386.2">
    <property type="nucleotide sequence ID" value="XM_013229932.2"/>
</dbReference>
<dbReference type="InterPro" id="IPR015943">
    <property type="entry name" value="WD40/YVTN_repeat-like_dom_sf"/>
</dbReference>
<dbReference type="KEGG" id="bgt:106070101"/>
<evidence type="ECO:0000256" key="3">
    <source>
        <dbReference type="SAM" id="MobiDB-lite"/>
    </source>
</evidence>
<dbReference type="InterPro" id="IPR051150">
    <property type="entry name" value="SWT21/TCAB1_mRNA_Telomere"/>
</dbReference>
<evidence type="ECO:0000256" key="2">
    <source>
        <dbReference type="ARBA" id="ARBA00041558"/>
    </source>
</evidence>
<dbReference type="SUPFAM" id="SSF50978">
    <property type="entry name" value="WD40 repeat-like"/>
    <property type="match status" value="1"/>
</dbReference>
<dbReference type="PANTHER" id="PTHR13211">
    <property type="entry name" value="TELOMERASE CAJAL BODY PROTEIN 1"/>
    <property type="match status" value="1"/>
</dbReference>
<dbReference type="EnsemblMetazoa" id="BGLB033220-RD">
    <property type="protein sequence ID" value="BGLB033220-PD"/>
    <property type="gene ID" value="BGLB033220"/>
</dbReference>
<dbReference type="GO" id="GO:0003723">
    <property type="term" value="F:RNA binding"/>
    <property type="evidence" value="ECO:0007669"/>
    <property type="project" value="TreeGrafter"/>
</dbReference>
<dbReference type="VEuPathDB" id="VectorBase:BGLB033220"/>
<dbReference type="GO" id="GO:0030576">
    <property type="term" value="P:Cajal body organization"/>
    <property type="evidence" value="ECO:0007669"/>
    <property type="project" value="TreeGrafter"/>
</dbReference>
<dbReference type="Pfam" id="PF00400">
    <property type="entry name" value="WD40"/>
    <property type="match status" value="4"/>
</dbReference>
<dbReference type="PANTHER" id="PTHR13211:SF0">
    <property type="entry name" value="TELOMERASE CAJAL BODY PROTEIN 1"/>
    <property type="match status" value="1"/>
</dbReference>
<dbReference type="Gene3D" id="2.130.10.10">
    <property type="entry name" value="YVTN repeat-like/Quinoprotein amine dehydrogenase"/>
    <property type="match status" value="2"/>
</dbReference>
<evidence type="ECO:0000313" key="4">
    <source>
        <dbReference type="EnsemblMetazoa" id="BGLB033220-PD"/>
    </source>
</evidence>
<evidence type="ECO:0000256" key="1">
    <source>
        <dbReference type="ARBA" id="ARBA00038279"/>
    </source>
</evidence>
<feature type="region of interest" description="Disordered" evidence="3">
    <location>
        <begin position="65"/>
        <end position="93"/>
    </location>
</feature>
<dbReference type="SMART" id="SM00320">
    <property type="entry name" value="WD40"/>
    <property type="match status" value="6"/>
</dbReference>
<feature type="compositionally biased region" description="Low complexity" evidence="3">
    <location>
        <begin position="65"/>
        <end position="79"/>
    </location>
</feature>
<protein>
    <recommendedName>
        <fullName evidence="2">WD repeat-containing protein 79</fullName>
    </recommendedName>
</protein>
<dbReference type="Proteomes" id="UP000076420">
    <property type="component" value="Unassembled WGS sequence"/>
</dbReference>
<comment type="similarity">
    <text evidence="1">Belongs to the TCAB1 family.</text>
</comment>
<dbReference type="STRING" id="6526.A0A2C9LNK0"/>
<dbReference type="AlphaFoldDB" id="A0A2C9LNK0"/>
<dbReference type="InterPro" id="IPR001680">
    <property type="entry name" value="WD40_rpt"/>
</dbReference>
<sequence length="690" mass="77860">MSDSNCSNSQINIEENNENGTFMKNYVNMQYDHQFLDLDLSCRSSQLTQTQSDFDSIAINRSRSNNENVNSQENHSQSQIEIGLPHGSNQSSVPMNLDCNNTKTGTSVLSDVADYDFDGQSQNHENLITNTKPNFLHEKKTCSNNSDSLCLNMDSELYSDETVSSPTVVNKSPKLPADHVLSHQMNNQTSFSEHSVSQLMDAQEPVDMPSPHYLDTDQRMNIVHQNIDINHEVSLLAPSEVDLKAKIDVVCFSNVQQNNINTTVTQPDEIFQPQNGSDMEMWESEPYNMNYFTQVHDKYKLTIDSVPTFYTSAYQEFQSKSEDNFLRGCKWSPDGSCIMTNSNDNCIRIFKPFATQDSDKAGNNDLTSNVKVQESGQIYDFAWFPGMTSFQPELCRVVTTCSGIPIHMWDSETGKIVANYRAYDQYDEVTAAYSLSFSCDGSKIYAGYNKAIRIFDTEYPVKSCKLVKTTNTKTKDGQTGIISCFAHSPDGSGLYVAGSYSRHVGIYDSSCDKLVCLIQGQQGGVTHVLFSPDGTKIYSGGRKDAEILCWDTRNLGHILFSALRDVKTNQRMYFDVSQSGQFLMSGNNDGTVMFWNTLHECQEFNGDMFLKPCSQFYAHFDCVNGISYNHQNHMIATASGQRHFQNFDETDSEEETGKHSVVKKKNPWDFSLKLWKIPFEEEVESSSSNR</sequence>
<dbReference type="VEuPathDB" id="VectorBase:BGLAX_042004"/>
<dbReference type="GO" id="GO:0015030">
    <property type="term" value="C:Cajal body"/>
    <property type="evidence" value="ECO:0007669"/>
    <property type="project" value="TreeGrafter"/>
</dbReference>
<dbReference type="InterPro" id="IPR036322">
    <property type="entry name" value="WD40_repeat_dom_sf"/>
</dbReference>
<reference evidence="4" key="1">
    <citation type="submission" date="2020-05" db="UniProtKB">
        <authorList>
            <consortium name="EnsemblMetazoa"/>
        </authorList>
    </citation>
    <scope>IDENTIFICATION</scope>
    <source>
        <strain evidence="4">BB02</strain>
    </source>
</reference>
<gene>
    <name evidence="4" type="primary">106070101</name>
</gene>
<evidence type="ECO:0000313" key="5">
    <source>
        <dbReference type="Proteomes" id="UP000076420"/>
    </source>
</evidence>
<proteinExistence type="inferred from homology"/>